<proteinExistence type="predicted"/>
<gene>
    <name evidence="1" type="ORF">NDU88_006958</name>
</gene>
<name>A0AAV7WFG8_PLEWA</name>
<evidence type="ECO:0000313" key="2">
    <source>
        <dbReference type="Proteomes" id="UP001066276"/>
    </source>
</evidence>
<keyword evidence="2" id="KW-1185">Reference proteome</keyword>
<evidence type="ECO:0000313" key="1">
    <source>
        <dbReference type="EMBL" id="KAJ1211600.1"/>
    </source>
</evidence>
<protein>
    <submittedName>
        <fullName evidence="1">Uncharacterized protein</fullName>
    </submittedName>
</protein>
<organism evidence="1 2">
    <name type="scientific">Pleurodeles waltl</name>
    <name type="common">Iberian ribbed newt</name>
    <dbReference type="NCBI Taxonomy" id="8319"/>
    <lineage>
        <taxon>Eukaryota</taxon>
        <taxon>Metazoa</taxon>
        <taxon>Chordata</taxon>
        <taxon>Craniata</taxon>
        <taxon>Vertebrata</taxon>
        <taxon>Euteleostomi</taxon>
        <taxon>Amphibia</taxon>
        <taxon>Batrachia</taxon>
        <taxon>Caudata</taxon>
        <taxon>Salamandroidea</taxon>
        <taxon>Salamandridae</taxon>
        <taxon>Pleurodelinae</taxon>
        <taxon>Pleurodeles</taxon>
    </lineage>
</organism>
<dbReference type="AlphaFoldDB" id="A0AAV7WFG8"/>
<dbReference type="Gene3D" id="3.30.250.20">
    <property type="entry name" value="L1 transposable element, C-terminal domain"/>
    <property type="match status" value="1"/>
</dbReference>
<dbReference type="InterPro" id="IPR042566">
    <property type="entry name" value="L1_C"/>
</dbReference>
<accession>A0AAV7WFG8</accession>
<dbReference type="EMBL" id="JANPWB010000002">
    <property type="protein sequence ID" value="KAJ1211600.1"/>
    <property type="molecule type" value="Genomic_DNA"/>
</dbReference>
<reference evidence="1" key="1">
    <citation type="journal article" date="2022" name="bioRxiv">
        <title>Sequencing and chromosome-scale assembly of the giantPleurodeles waltlgenome.</title>
        <authorList>
            <person name="Brown T."/>
            <person name="Elewa A."/>
            <person name="Iarovenko S."/>
            <person name="Subramanian E."/>
            <person name="Araus A.J."/>
            <person name="Petzold A."/>
            <person name="Susuki M."/>
            <person name="Suzuki K.-i.T."/>
            <person name="Hayashi T."/>
            <person name="Toyoda A."/>
            <person name="Oliveira C."/>
            <person name="Osipova E."/>
            <person name="Leigh N.D."/>
            <person name="Simon A."/>
            <person name="Yun M.H."/>
        </authorList>
    </citation>
    <scope>NUCLEOTIDE SEQUENCE</scope>
    <source>
        <strain evidence="1">20211129_DDA</strain>
        <tissue evidence="1">Liver</tissue>
    </source>
</reference>
<comment type="caution">
    <text evidence="1">The sequence shown here is derived from an EMBL/GenBank/DDBJ whole genome shotgun (WGS) entry which is preliminary data.</text>
</comment>
<dbReference type="Proteomes" id="UP001066276">
    <property type="component" value="Chromosome 1_2"/>
</dbReference>
<sequence>MRRCGRPETWVPCSTTTISVFPDFTQQVQEAKRQFFQGKQQVQDLKLDYNILYPAQLRVIVKGRALIFTDPKELEQFIAKKEAKGLQQNVRQSAVDTAEEMDDVE</sequence>